<feature type="domain" description="Exosome complex component N-terminal" evidence="5">
    <location>
        <begin position="13"/>
        <end position="49"/>
    </location>
</feature>
<dbReference type="GO" id="GO:0006396">
    <property type="term" value="P:RNA processing"/>
    <property type="evidence" value="ECO:0007669"/>
    <property type="project" value="InterPro"/>
</dbReference>
<dbReference type="GO" id="GO:0000176">
    <property type="term" value="C:nuclear exosome (RNase complex)"/>
    <property type="evidence" value="ECO:0007669"/>
    <property type="project" value="TreeGrafter"/>
</dbReference>
<dbReference type="PANTHER" id="PTHR12686">
    <property type="entry name" value="3'-5' EXORIBONUCLEASE CSL4-RELATED"/>
    <property type="match status" value="1"/>
</dbReference>
<comment type="caution">
    <text evidence="6">The sequence shown here is derived from an EMBL/GenBank/DDBJ whole genome shotgun (WGS) entry which is preliminary data.</text>
</comment>
<dbReference type="AlphaFoldDB" id="A0A0L7L5U1"/>
<dbReference type="Pfam" id="PF14382">
    <property type="entry name" value="ECR1_N"/>
    <property type="match status" value="1"/>
</dbReference>
<dbReference type="SUPFAM" id="SSF50249">
    <property type="entry name" value="Nucleic acid-binding proteins"/>
    <property type="match status" value="1"/>
</dbReference>
<dbReference type="PANTHER" id="PTHR12686:SF8">
    <property type="entry name" value="EXOSOME COMPLEX COMPONENT CSL4"/>
    <property type="match status" value="1"/>
</dbReference>
<dbReference type="Gene3D" id="2.40.50.100">
    <property type="match status" value="1"/>
</dbReference>
<evidence type="ECO:0000256" key="3">
    <source>
        <dbReference type="ARBA" id="ARBA00022835"/>
    </source>
</evidence>
<dbReference type="Gene3D" id="2.40.50.140">
    <property type="entry name" value="Nucleic acid-binding proteins"/>
    <property type="match status" value="2"/>
</dbReference>
<dbReference type="InterPro" id="IPR039771">
    <property type="entry name" value="Csl4"/>
</dbReference>
<dbReference type="STRING" id="104452.A0A0L7L5U1"/>
<keyword evidence="7" id="KW-1185">Reference proteome</keyword>
<evidence type="ECO:0000256" key="1">
    <source>
        <dbReference type="ARBA" id="ARBA00004604"/>
    </source>
</evidence>
<reference evidence="6 7" key="1">
    <citation type="journal article" date="2015" name="Genome Biol. Evol.">
        <title>The genome of winter moth (Operophtera brumata) provides a genomic perspective on sexual dimorphism and phenology.</title>
        <authorList>
            <person name="Derks M.F."/>
            <person name="Smit S."/>
            <person name="Salis L."/>
            <person name="Schijlen E."/>
            <person name="Bossers A."/>
            <person name="Mateman C."/>
            <person name="Pijl A.S."/>
            <person name="de Ridder D."/>
            <person name="Groenen M.A."/>
            <person name="Visser M.E."/>
            <person name="Megens H.J."/>
        </authorList>
    </citation>
    <scope>NUCLEOTIDE SEQUENCE [LARGE SCALE GENOMIC DNA]</scope>
    <source>
        <strain evidence="6">WM2013NL</strain>
        <tissue evidence="6">Head and thorax</tissue>
    </source>
</reference>
<accession>A0A0L7L5U1</accession>
<dbReference type="GO" id="GO:0005730">
    <property type="term" value="C:nucleolus"/>
    <property type="evidence" value="ECO:0007669"/>
    <property type="project" value="UniProtKB-SubCell"/>
</dbReference>
<comment type="subcellular location">
    <subcellularLocation>
        <location evidence="1">Nucleus</location>
        <location evidence="1">Nucleolus</location>
    </subcellularLocation>
</comment>
<protein>
    <submittedName>
        <fullName evidence="6">Exosomal 3'-5' exoribonuclease complex subunit ski4</fullName>
    </submittedName>
</protein>
<dbReference type="EMBL" id="JTDY01002697">
    <property type="protein sequence ID" value="KOB70898.1"/>
    <property type="molecule type" value="Genomic_DNA"/>
</dbReference>
<dbReference type="InterPro" id="IPR012340">
    <property type="entry name" value="NA-bd_OB-fold"/>
</dbReference>
<dbReference type="GO" id="GO:0003723">
    <property type="term" value="F:RNA binding"/>
    <property type="evidence" value="ECO:0007669"/>
    <property type="project" value="InterPro"/>
</dbReference>
<dbReference type="InterPro" id="IPR025721">
    <property type="entry name" value="Exosome_cplx_N_dom"/>
</dbReference>
<evidence type="ECO:0000313" key="7">
    <source>
        <dbReference type="Proteomes" id="UP000037510"/>
    </source>
</evidence>
<dbReference type="GO" id="GO:0005737">
    <property type="term" value="C:cytoplasm"/>
    <property type="evidence" value="ECO:0007669"/>
    <property type="project" value="TreeGrafter"/>
</dbReference>
<evidence type="ECO:0000259" key="5">
    <source>
        <dbReference type="Pfam" id="PF14382"/>
    </source>
</evidence>
<evidence type="ECO:0000259" key="4">
    <source>
        <dbReference type="Pfam" id="PF10447"/>
    </source>
</evidence>
<evidence type="ECO:0000313" key="6">
    <source>
        <dbReference type="EMBL" id="KOB70898.1"/>
    </source>
</evidence>
<gene>
    <name evidence="6" type="ORF">OBRU01_14550</name>
</gene>
<dbReference type="InterPro" id="IPR019495">
    <property type="entry name" value="EXOSC1_C"/>
</dbReference>
<keyword evidence="2" id="KW-0963">Cytoplasm</keyword>
<evidence type="ECO:0000256" key="2">
    <source>
        <dbReference type="ARBA" id="ARBA00022490"/>
    </source>
</evidence>
<keyword evidence="3" id="KW-0271">Exosome</keyword>
<organism evidence="6 7">
    <name type="scientific">Operophtera brumata</name>
    <name type="common">Winter moth</name>
    <name type="synonym">Phalaena brumata</name>
    <dbReference type="NCBI Taxonomy" id="104452"/>
    <lineage>
        <taxon>Eukaryota</taxon>
        <taxon>Metazoa</taxon>
        <taxon>Ecdysozoa</taxon>
        <taxon>Arthropoda</taxon>
        <taxon>Hexapoda</taxon>
        <taxon>Insecta</taxon>
        <taxon>Pterygota</taxon>
        <taxon>Neoptera</taxon>
        <taxon>Endopterygota</taxon>
        <taxon>Lepidoptera</taxon>
        <taxon>Glossata</taxon>
        <taxon>Ditrysia</taxon>
        <taxon>Geometroidea</taxon>
        <taxon>Geometridae</taxon>
        <taxon>Larentiinae</taxon>
        <taxon>Operophtera</taxon>
    </lineage>
</organism>
<sequence length="198" mass="21760">MDAEKLKEMGVQICIPGMRLSAANKEYASGPGTYELKGYIYATLAGLLKMLVDEKTQVTIVTVESPRTPSVLPKTGDVVTAKVTVVNPRQVNCAILCVGPSVLARPYRGLPMTEIHWYHLSTSENELGVVIATAEGSPQGVSMIPTSWSEMQCPQTLMKEPRKVARVIPEKLIAKAKKEKIANKENEFKKEVADEEME</sequence>
<dbReference type="SUPFAM" id="SSF110324">
    <property type="entry name" value="Ribosomal L27 protein-like"/>
    <property type="match status" value="1"/>
</dbReference>
<dbReference type="Pfam" id="PF10447">
    <property type="entry name" value="EXOSC1"/>
    <property type="match status" value="1"/>
</dbReference>
<dbReference type="Proteomes" id="UP000037510">
    <property type="component" value="Unassembled WGS sequence"/>
</dbReference>
<name>A0A0L7L5U1_OPEBR</name>
<proteinExistence type="predicted"/>
<feature type="domain" description="Exosome complex component CSL4 C-terminal" evidence="4">
    <location>
        <begin position="72"/>
        <end position="100"/>
    </location>
</feature>